<comment type="cofactor">
    <cofactor evidence="9">
        <name>iron-sulfur cluster</name>
        <dbReference type="ChEBI" id="CHEBI:30408"/>
    </cofactor>
</comment>
<dbReference type="PANTHER" id="PTHR37168">
    <property type="entry name" value="CRISPR-ASSOCIATED EXONUCLEASE CAS4"/>
    <property type="match status" value="1"/>
</dbReference>
<organism evidence="11 12">
    <name type="scientific">Prosthecochloris marina</name>
    <dbReference type="NCBI Taxonomy" id="2017681"/>
    <lineage>
        <taxon>Bacteria</taxon>
        <taxon>Pseudomonadati</taxon>
        <taxon>Chlorobiota</taxon>
        <taxon>Chlorobiia</taxon>
        <taxon>Chlorobiales</taxon>
        <taxon>Chlorobiaceae</taxon>
        <taxon>Prosthecochloris</taxon>
    </lineage>
</organism>
<dbReference type="InterPro" id="IPR013343">
    <property type="entry name" value="CRISPR-assoc_prot_Cas4"/>
</dbReference>
<keyword evidence="4 9" id="KW-0269">Exonuclease</keyword>
<dbReference type="EC" id="3.1.12.1" evidence="9"/>
<comment type="cofactor">
    <cofactor evidence="9">
        <name>Mg(2+)</name>
        <dbReference type="ChEBI" id="CHEBI:18420"/>
    </cofactor>
    <cofactor evidence="9">
        <name>Mn(2+)</name>
        <dbReference type="ChEBI" id="CHEBI:29035"/>
    </cofactor>
    <text evidence="9">Mg(2+) or Mn(2+) required for ssDNA cleavage activity.</text>
</comment>
<evidence type="ECO:0000256" key="9">
    <source>
        <dbReference type="RuleBase" id="RU365022"/>
    </source>
</evidence>
<dbReference type="GO" id="GO:0051536">
    <property type="term" value="F:iron-sulfur cluster binding"/>
    <property type="evidence" value="ECO:0007669"/>
    <property type="project" value="UniProtKB-KW"/>
</dbReference>
<sequence>MLYPKVNGTKISYYFICHRKLWLFDRQLQFESDFSAVEEGKFISETTYPEERHEIQLSDGAVLDFYDKRHKVVHEVKKSDKMEEAHIWQLKYYLFYLKSSGVTSVTGRLDYPKLKKTLEIELSKNDEHKIQEIFDDMTAIINRVNVPERINKKFCKMCAYYEFCWA</sequence>
<keyword evidence="8 9" id="KW-0464">Manganese</keyword>
<dbReference type="NCBIfam" id="TIGR00372">
    <property type="entry name" value="cas4"/>
    <property type="match status" value="1"/>
</dbReference>
<dbReference type="GO" id="GO:0051607">
    <property type="term" value="P:defense response to virus"/>
    <property type="evidence" value="ECO:0007669"/>
    <property type="project" value="UniProtKB-KW"/>
</dbReference>
<dbReference type="InterPro" id="IPR022765">
    <property type="entry name" value="Dna2/Cas4_DUF83"/>
</dbReference>
<evidence type="ECO:0000256" key="4">
    <source>
        <dbReference type="ARBA" id="ARBA00022839"/>
    </source>
</evidence>
<evidence type="ECO:0000256" key="6">
    <source>
        <dbReference type="ARBA" id="ARBA00023014"/>
    </source>
</evidence>
<name>A0A317T340_9CHLB</name>
<evidence type="ECO:0000259" key="10">
    <source>
        <dbReference type="Pfam" id="PF01930"/>
    </source>
</evidence>
<keyword evidence="5 9" id="KW-0408">Iron</keyword>
<dbReference type="PANTHER" id="PTHR37168:SF1">
    <property type="entry name" value="CRISPR-ASSOCIATED EXONUCLEASE CAS4"/>
    <property type="match status" value="1"/>
</dbReference>
<dbReference type="Pfam" id="PF01930">
    <property type="entry name" value="Cas_Cas4"/>
    <property type="match status" value="1"/>
</dbReference>
<dbReference type="GO" id="GO:0004527">
    <property type="term" value="F:exonuclease activity"/>
    <property type="evidence" value="ECO:0007669"/>
    <property type="project" value="UniProtKB-KW"/>
</dbReference>
<comment type="function">
    <text evidence="9">CRISPR (clustered regularly interspaced short palindromic repeat) is an adaptive immune system that provides protection against mobile genetic elements (viruses, transposable elements and conjugative plasmids). CRISPR clusters contain sequences complementary to antecedent mobile elements and target invading nucleic acids. CRISPR clusters are transcribed and processed into CRISPR RNA (crRNA).</text>
</comment>
<keyword evidence="6 9" id="KW-0411">Iron-sulfur</keyword>
<accession>A0A317T340</accession>
<dbReference type="Proteomes" id="UP000246278">
    <property type="component" value="Unassembled WGS sequence"/>
</dbReference>
<keyword evidence="1 9" id="KW-0540">Nuclease</keyword>
<dbReference type="EMBL" id="PDNZ01000012">
    <property type="protein sequence ID" value="PWW81005.1"/>
    <property type="molecule type" value="Genomic_DNA"/>
</dbReference>
<comment type="similarity">
    <text evidence="9">Belongs to the CRISPR-associated exonuclease Cas4 family.</text>
</comment>
<keyword evidence="2 9" id="KW-0479">Metal-binding</keyword>
<reference evidence="12" key="1">
    <citation type="submission" date="2017-10" db="EMBL/GenBank/DDBJ databases">
        <authorList>
            <person name="Gaisin V.A."/>
            <person name="Rysina M.S."/>
            <person name="Grouzdev D.S."/>
        </authorList>
    </citation>
    <scope>NUCLEOTIDE SEQUENCE [LARGE SCALE GENOMIC DNA]</scope>
    <source>
        <strain evidence="12">V1</strain>
    </source>
</reference>
<comment type="caution">
    <text evidence="11">The sequence shown here is derived from an EMBL/GenBank/DDBJ whole genome shotgun (WGS) entry which is preliminary data.</text>
</comment>
<evidence type="ECO:0000256" key="7">
    <source>
        <dbReference type="ARBA" id="ARBA00023118"/>
    </source>
</evidence>
<evidence type="ECO:0000256" key="5">
    <source>
        <dbReference type="ARBA" id="ARBA00023004"/>
    </source>
</evidence>
<dbReference type="RefSeq" id="WP_110024348.1">
    <property type="nucleotide sequence ID" value="NZ_PDNZ01000012.1"/>
</dbReference>
<dbReference type="InterPro" id="IPR011604">
    <property type="entry name" value="PDDEXK-like_dom_sf"/>
</dbReference>
<feature type="domain" description="DUF83" evidence="10">
    <location>
        <begin position="7"/>
        <end position="166"/>
    </location>
</feature>
<keyword evidence="12" id="KW-1185">Reference proteome</keyword>
<protein>
    <recommendedName>
        <fullName evidence="9">CRISPR-associated exonuclease Cas4</fullName>
        <ecNumber evidence="9">3.1.12.1</ecNumber>
    </recommendedName>
</protein>
<evidence type="ECO:0000256" key="2">
    <source>
        <dbReference type="ARBA" id="ARBA00022723"/>
    </source>
</evidence>
<proteinExistence type="inferred from homology"/>
<evidence type="ECO:0000256" key="8">
    <source>
        <dbReference type="ARBA" id="ARBA00023211"/>
    </source>
</evidence>
<evidence type="ECO:0000256" key="3">
    <source>
        <dbReference type="ARBA" id="ARBA00022801"/>
    </source>
</evidence>
<evidence type="ECO:0000313" key="12">
    <source>
        <dbReference type="Proteomes" id="UP000246278"/>
    </source>
</evidence>
<dbReference type="OrthoDB" id="9794720at2"/>
<dbReference type="Gene3D" id="3.90.320.10">
    <property type="match status" value="1"/>
</dbReference>
<gene>
    <name evidence="11" type="primary">cas4</name>
    <name evidence="11" type="ORF">CR164_12565</name>
</gene>
<keyword evidence="7 9" id="KW-0051">Antiviral defense</keyword>
<evidence type="ECO:0000256" key="1">
    <source>
        <dbReference type="ARBA" id="ARBA00022722"/>
    </source>
</evidence>
<dbReference type="AlphaFoldDB" id="A0A317T340"/>
<keyword evidence="3 9" id="KW-0378">Hydrolase</keyword>
<evidence type="ECO:0000313" key="11">
    <source>
        <dbReference type="EMBL" id="PWW81005.1"/>
    </source>
</evidence>
<dbReference type="GO" id="GO:0046872">
    <property type="term" value="F:metal ion binding"/>
    <property type="evidence" value="ECO:0007669"/>
    <property type="project" value="UniProtKB-KW"/>
</dbReference>